<dbReference type="EMBL" id="MGDD01000317">
    <property type="protein sequence ID" value="OGL42545.1"/>
    <property type="molecule type" value="Genomic_DNA"/>
</dbReference>
<evidence type="ECO:0000313" key="3">
    <source>
        <dbReference type="EMBL" id="OGL42545.1"/>
    </source>
</evidence>
<dbReference type="InterPro" id="IPR001789">
    <property type="entry name" value="Sig_transdc_resp-reg_receiver"/>
</dbReference>
<gene>
    <name evidence="3" type="ORF">A2161_20535</name>
</gene>
<dbReference type="InterPro" id="IPR011006">
    <property type="entry name" value="CheY-like_superfamily"/>
</dbReference>
<dbReference type="AlphaFoldDB" id="A0A1F7RLT4"/>
<accession>A0A1F7RLT4</accession>
<dbReference type="Proteomes" id="UP000179266">
    <property type="component" value="Unassembled WGS sequence"/>
</dbReference>
<organism evidence="3 4">
    <name type="scientific">Candidatus Schekmanbacteria bacterium RBG_13_48_7</name>
    <dbReference type="NCBI Taxonomy" id="1817878"/>
    <lineage>
        <taxon>Bacteria</taxon>
        <taxon>Candidatus Schekmaniibacteriota</taxon>
    </lineage>
</organism>
<feature type="domain" description="Response regulatory" evidence="2">
    <location>
        <begin position="5"/>
        <end position="120"/>
    </location>
</feature>
<name>A0A1F7RLT4_9BACT</name>
<dbReference type="Pfam" id="PF00072">
    <property type="entry name" value="Response_reg"/>
    <property type="match status" value="1"/>
</dbReference>
<protein>
    <recommendedName>
        <fullName evidence="2">Response regulatory domain-containing protein</fullName>
    </recommendedName>
</protein>
<dbReference type="GO" id="GO:0000160">
    <property type="term" value="P:phosphorelay signal transduction system"/>
    <property type="evidence" value="ECO:0007669"/>
    <property type="project" value="InterPro"/>
</dbReference>
<reference evidence="3 4" key="1">
    <citation type="journal article" date="2016" name="Nat. Commun.">
        <title>Thousands of microbial genomes shed light on interconnected biogeochemical processes in an aquifer system.</title>
        <authorList>
            <person name="Anantharaman K."/>
            <person name="Brown C.T."/>
            <person name="Hug L.A."/>
            <person name="Sharon I."/>
            <person name="Castelle C.J."/>
            <person name="Probst A.J."/>
            <person name="Thomas B.C."/>
            <person name="Singh A."/>
            <person name="Wilkins M.J."/>
            <person name="Karaoz U."/>
            <person name="Brodie E.L."/>
            <person name="Williams K.H."/>
            <person name="Hubbard S.S."/>
            <person name="Banfield J.F."/>
        </authorList>
    </citation>
    <scope>NUCLEOTIDE SEQUENCE [LARGE SCALE GENOMIC DNA]</scope>
</reference>
<evidence type="ECO:0000259" key="2">
    <source>
        <dbReference type="PROSITE" id="PS50110"/>
    </source>
</evidence>
<comment type="caution">
    <text evidence="1">Lacks conserved residue(s) required for the propagation of feature annotation.</text>
</comment>
<dbReference type="SUPFAM" id="SSF52172">
    <property type="entry name" value="CheY-like"/>
    <property type="match status" value="1"/>
</dbReference>
<comment type="caution">
    <text evidence="3">The sequence shown here is derived from an EMBL/GenBank/DDBJ whole genome shotgun (WGS) entry which is preliminary data.</text>
</comment>
<sequence length="139" mass="16071">MLFKRILVIDHVEKFRDALVTILFVEGYHAIGAGSFTEAMDMLKKREFNMVIMEFEKFTNAECSSFLSWVKRYKPGVLVIIMGDQPSLKYKDQSLEEIVDGYVWKPLQIEDVRRIIGFVRSTADHASEMSVKTLQDSLN</sequence>
<dbReference type="PROSITE" id="PS50110">
    <property type="entry name" value="RESPONSE_REGULATORY"/>
    <property type="match status" value="1"/>
</dbReference>
<evidence type="ECO:0000256" key="1">
    <source>
        <dbReference type="PROSITE-ProRule" id="PRU00169"/>
    </source>
</evidence>
<proteinExistence type="predicted"/>
<dbReference type="Gene3D" id="3.40.50.2300">
    <property type="match status" value="1"/>
</dbReference>
<evidence type="ECO:0000313" key="4">
    <source>
        <dbReference type="Proteomes" id="UP000179266"/>
    </source>
</evidence>